<keyword evidence="1" id="KW-0808">Transferase</keyword>
<name>A0ABQ5BEW8_9ASTR</name>
<reference evidence="10" key="1">
    <citation type="journal article" date="2022" name="Int. J. Mol. Sci.">
        <title>Draft Genome of Tanacetum Coccineum: Genomic Comparison of Closely Related Tanacetum-Family Plants.</title>
        <authorList>
            <person name="Yamashiro T."/>
            <person name="Shiraishi A."/>
            <person name="Nakayama K."/>
            <person name="Satake H."/>
        </authorList>
    </citation>
    <scope>NUCLEOTIDE SEQUENCE</scope>
</reference>
<dbReference type="GO" id="GO:0003964">
    <property type="term" value="F:RNA-directed DNA polymerase activity"/>
    <property type="evidence" value="ECO:0007669"/>
    <property type="project" value="UniProtKB-KW"/>
</dbReference>
<dbReference type="InterPro" id="IPR053134">
    <property type="entry name" value="RNA-dir_DNA_polymerase"/>
</dbReference>
<dbReference type="Pfam" id="PF17917">
    <property type="entry name" value="RT_RNaseH"/>
    <property type="match status" value="1"/>
</dbReference>
<dbReference type="InterPro" id="IPR056924">
    <property type="entry name" value="SH3_Tf2-1"/>
</dbReference>
<keyword evidence="5" id="KW-0378">Hydrolase</keyword>
<evidence type="ECO:0000259" key="9">
    <source>
        <dbReference type="Pfam" id="PF24626"/>
    </source>
</evidence>
<dbReference type="Pfam" id="PF24626">
    <property type="entry name" value="SH3_Tf2-1"/>
    <property type="match status" value="1"/>
</dbReference>
<sequence>MLEFITPLQELSEKGFIRPSFLPWGAPVLFVKKKDGSFRMCIDYRELNKLTVKNWYPLPRIDDLFDQLQRSKVYSKIDMRSGYHQLRVWEEYIPKTTFRTRYDHYVFQVVSFGLTNAPTNTKEHEEHLKLILRLLKKEELYGKFLKCEFWLLKVLLAIMDDLLKVYQKLPSICAMIVALPEGRENFMVYYDASHKGLGAVLMQREKVIAYASRQLKFHEKNYTTHDLELGAVVFTLKMWRQYLYGMNDYNCKIHYHPRKANVVADALIRKERIKPLRVRALVITIALNLPKQILNAQAEARKEENYRTEDLCGMIKKLDPRANGNYHTSIKAAPFEALYDRKCRSPVCWDEVGDAQLTGLEIVHETTEKIIQIKKHIQAAYDRQKSYADRRRKPLEFQVGDKVLAKVGTVAYRLELPDQLSRIHSTFHVSNLKKCFSDEPLAIPLDEI</sequence>
<dbReference type="InterPro" id="IPR041373">
    <property type="entry name" value="RT_RNaseH"/>
</dbReference>
<keyword evidence="6 10" id="KW-0695">RNA-directed DNA polymerase</keyword>
<evidence type="ECO:0000256" key="3">
    <source>
        <dbReference type="ARBA" id="ARBA00022722"/>
    </source>
</evidence>
<keyword evidence="3" id="KW-0540">Nuclease</keyword>
<dbReference type="InterPro" id="IPR043502">
    <property type="entry name" value="DNA/RNA_pol_sf"/>
</dbReference>
<keyword evidence="11" id="KW-1185">Reference proteome</keyword>
<evidence type="ECO:0000256" key="1">
    <source>
        <dbReference type="ARBA" id="ARBA00022679"/>
    </source>
</evidence>
<evidence type="ECO:0000313" key="10">
    <source>
        <dbReference type="EMBL" id="GJT12029.1"/>
    </source>
</evidence>
<evidence type="ECO:0000256" key="5">
    <source>
        <dbReference type="ARBA" id="ARBA00022801"/>
    </source>
</evidence>
<keyword evidence="2" id="KW-0548">Nucleotidyltransferase</keyword>
<evidence type="ECO:0000259" key="7">
    <source>
        <dbReference type="Pfam" id="PF00078"/>
    </source>
</evidence>
<evidence type="ECO:0000256" key="6">
    <source>
        <dbReference type="ARBA" id="ARBA00022918"/>
    </source>
</evidence>
<protein>
    <submittedName>
        <fullName evidence="10">Reverse transcriptase domain-containing protein</fullName>
    </submittedName>
</protein>
<dbReference type="Gene3D" id="3.10.10.10">
    <property type="entry name" value="HIV Type 1 Reverse Transcriptase, subunit A, domain 1"/>
    <property type="match status" value="1"/>
</dbReference>
<dbReference type="InterPro" id="IPR043128">
    <property type="entry name" value="Rev_trsase/Diguanyl_cyclase"/>
</dbReference>
<keyword evidence="4" id="KW-0255">Endonuclease</keyword>
<feature type="domain" description="Reverse transcriptase RNase H-like" evidence="8">
    <location>
        <begin position="184"/>
        <end position="246"/>
    </location>
</feature>
<dbReference type="Gene3D" id="3.30.70.270">
    <property type="match status" value="1"/>
</dbReference>
<dbReference type="Proteomes" id="UP001151760">
    <property type="component" value="Unassembled WGS sequence"/>
</dbReference>
<comment type="caution">
    <text evidence="10">The sequence shown here is derived from an EMBL/GenBank/DDBJ whole genome shotgun (WGS) entry which is preliminary data.</text>
</comment>
<accession>A0ABQ5BEW8</accession>
<evidence type="ECO:0000313" key="11">
    <source>
        <dbReference type="Proteomes" id="UP001151760"/>
    </source>
</evidence>
<evidence type="ECO:0000259" key="8">
    <source>
        <dbReference type="Pfam" id="PF17917"/>
    </source>
</evidence>
<dbReference type="EMBL" id="BQNB010013115">
    <property type="protein sequence ID" value="GJT12029.1"/>
    <property type="molecule type" value="Genomic_DNA"/>
</dbReference>
<proteinExistence type="predicted"/>
<feature type="domain" description="Tf2-1-like SH3-like" evidence="9">
    <location>
        <begin position="402"/>
        <end position="435"/>
    </location>
</feature>
<gene>
    <name evidence="10" type="ORF">Tco_0859071</name>
</gene>
<evidence type="ECO:0000256" key="4">
    <source>
        <dbReference type="ARBA" id="ARBA00022759"/>
    </source>
</evidence>
<dbReference type="PANTHER" id="PTHR24559:SF444">
    <property type="entry name" value="REVERSE TRANSCRIPTASE DOMAIN-CONTAINING PROTEIN"/>
    <property type="match status" value="1"/>
</dbReference>
<feature type="domain" description="Reverse transcriptase" evidence="7">
    <location>
        <begin position="31"/>
        <end position="119"/>
    </location>
</feature>
<evidence type="ECO:0000256" key="2">
    <source>
        <dbReference type="ARBA" id="ARBA00022695"/>
    </source>
</evidence>
<dbReference type="Pfam" id="PF00078">
    <property type="entry name" value="RVT_1"/>
    <property type="match status" value="1"/>
</dbReference>
<dbReference type="SUPFAM" id="SSF56672">
    <property type="entry name" value="DNA/RNA polymerases"/>
    <property type="match status" value="1"/>
</dbReference>
<dbReference type="PANTHER" id="PTHR24559">
    <property type="entry name" value="TRANSPOSON TY3-I GAG-POL POLYPROTEIN"/>
    <property type="match status" value="1"/>
</dbReference>
<dbReference type="CDD" id="cd01647">
    <property type="entry name" value="RT_LTR"/>
    <property type="match status" value="1"/>
</dbReference>
<reference evidence="10" key="2">
    <citation type="submission" date="2022-01" db="EMBL/GenBank/DDBJ databases">
        <authorList>
            <person name="Yamashiro T."/>
            <person name="Shiraishi A."/>
            <person name="Satake H."/>
            <person name="Nakayama K."/>
        </authorList>
    </citation>
    <scope>NUCLEOTIDE SEQUENCE</scope>
</reference>
<organism evidence="10 11">
    <name type="scientific">Tanacetum coccineum</name>
    <dbReference type="NCBI Taxonomy" id="301880"/>
    <lineage>
        <taxon>Eukaryota</taxon>
        <taxon>Viridiplantae</taxon>
        <taxon>Streptophyta</taxon>
        <taxon>Embryophyta</taxon>
        <taxon>Tracheophyta</taxon>
        <taxon>Spermatophyta</taxon>
        <taxon>Magnoliopsida</taxon>
        <taxon>eudicotyledons</taxon>
        <taxon>Gunneridae</taxon>
        <taxon>Pentapetalae</taxon>
        <taxon>asterids</taxon>
        <taxon>campanulids</taxon>
        <taxon>Asterales</taxon>
        <taxon>Asteraceae</taxon>
        <taxon>Asteroideae</taxon>
        <taxon>Anthemideae</taxon>
        <taxon>Anthemidinae</taxon>
        <taxon>Tanacetum</taxon>
    </lineage>
</organism>
<dbReference type="InterPro" id="IPR000477">
    <property type="entry name" value="RT_dom"/>
</dbReference>